<evidence type="ECO:0000256" key="1">
    <source>
        <dbReference type="SAM" id="MobiDB-lite"/>
    </source>
</evidence>
<name>A0A1M5QD62_9BRAD</name>
<evidence type="ECO:0000313" key="3">
    <source>
        <dbReference type="EMBL" id="SHH12114.1"/>
    </source>
</evidence>
<keyword evidence="3" id="KW-0808">Transferase</keyword>
<dbReference type="PANTHER" id="PTHR43591">
    <property type="entry name" value="METHYLTRANSFERASE"/>
    <property type="match status" value="1"/>
</dbReference>
<dbReference type="SUPFAM" id="SSF53335">
    <property type="entry name" value="S-adenosyl-L-methionine-dependent methyltransferases"/>
    <property type="match status" value="1"/>
</dbReference>
<dbReference type="EMBL" id="LT670818">
    <property type="protein sequence ID" value="SHH12114.1"/>
    <property type="molecule type" value="Genomic_DNA"/>
</dbReference>
<accession>A0A1M5QD62</accession>
<keyword evidence="3" id="KW-0489">Methyltransferase</keyword>
<dbReference type="CDD" id="cd02440">
    <property type="entry name" value="AdoMet_MTases"/>
    <property type="match status" value="1"/>
</dbReference>
<gene>
    <name evidence="3" type="ORF">SAMN05444169_5860</name>
</gene>
<dbReference type="Pfam" id="PF08241">
    <property type="entry name" value="Methyltransf_11"/>
    <property type="match status" value="1"/>
</dbReference>
<dbReference type="GO" id="GO:0032259">
    <property type="term" value="P:methylation"/>
    <property type="evidence" value="ECO:0007669"/>
    <property type="project" value="UniProtKB-KW"/>
</dbReference>
<dbReference type="InterPro" id="IPR029063">
    <property type="entry name" value="SAM-dependent_MTases_sf"/>
</dbReference>
<feature type="domain" description="Methyltransferase type 11" evidence="2">
    <location>
        <begin position="100"/>
        <end position="189"/>
    </location>
</feature>
<organism evidence="3 4">
    <name type="scientific">Bradyrhizobium erythrophlei</name>
    <dbReference type="NCBI Taxonomy" id="1437360"/>
    <lineage>
        <taxon>Bacteria</taxon>
        <taxon>Pseudomonadati</taxon>
        <taxon>Pseudomonadota</taxon>
        <taxon>Alphaproteobacteria</taxon>
        <taxon>Hyphomicrobiales</taxon>
        <taxon>Nitrobacteraceae</taxon>
        <taxon>Bradyrhizobium</taxon>
    </lineage>
</organism>
<evidence type="ECO:0000259" key="2">
    <source>
        <dbReference type="Pfam" id="PF08241"/>
    </source>
</evidence>
<sequence>MAGEPGLGLVTPASKVPWDTKNASKRQRTRCTPGVIQMDQGNAIKKDVQEFYDNVGWDKSDDGFSDASIYEDLRPVAAEYIHRCHQRVKQHLPDSGRYLLDVASGPVQYDDYVAYSAGYERRVCADISLRALVEARRRLGDKGLYVVADIANLPFADNSFDGVVSLHTIYHVPAAEQEKAFNEIHRVLAAERPAVVVYSWGARSPLMLLSLMPFQVWNWLSRRMRARTVSQGRSDSPALYGHHYGYSWFANRKWPFKYELYSWRSVSPDFTKIYARRWLFGRSLLSLLFAMENAWPRFFGRFGQYPMIVFRKDPPA</sequence>
<dbReference type="Gene3D" id="3.40.50.150">
    <property type="entry name" value="Vaccinia Virus protein VP39"/>
    <property type="match status" value="1"/>
</dbReference>
<reference evidence="3 4" key="1">
    <citation type="submission" date="2016-11" db="EMBL/GenBank/DDBJ databases">
        <authorList>
            <person name="Jaros S."/>
            <person name="Januszkiewicz K."/>
            <person name="Wedrychowicz H."/>
        </authorList>
    </citation>
    <scope>NUCLEOTIDE SEQUENCE [LARGE SCALE GENOMIC DNA]</scope>
    <source>
        <strain evidence="3 4">GAS242</strain>
    </source>
</reference>
<evidence type="ECO:0000313" key="4">
    <source>
        <dbReference type="Proteomes" id="UP000190675"/>
    </source>
</evidence>
<protein>
    <submittedName>
        <fullName evidence="3">Methyltransferase domain-containing protein</fullName>
    </submittedName>
</protein>
<feature type="region of interest" description="Disordered" evidence="1">
    <location>
        <begin position="1"/>
        <end position="26"/>
    </location>
</feature>
<dbReference type="Proteomes" id="UP000190675">
    <property type="component" value="Chromosome I"/>
</dbReference>
<dbReference type="AlphaFoldDB" id="A0A1M5QD62"/>
<dbReference type="GO" id="GO:0008757">
    <property type="term" value="F:S-adenosylmethionine-dependent methyltransferase activity"/>
    <property type="evidence" value="ECO:0007669"/>
    <property type="project" value="InterPro"/>
</dbReference>
<dbReference type="InterPro" id="IPR013216">
    <property type="entry name" value="Methyltransf_11"/>
</dbReference>
<proteinExistence type="predicted"/>